<dbReference type="RefSeq" id="WP_255899709.1">
    <property type="nucleotide sequence ID" value="NZ_JAFMZO010000001.1"/>
</dbReference>
<dbReference type="Proteomes" id="UP001597387">
    <property type="component" value="Unassembled WGS sequence"/>
</dbReference>
<feature type="compositionally biased region" description="Acidic residues" evidence="1">
    <location>
        <begin position="198"/>
        <end position="221"/>
    </location>
</feature>
<feature type="region of interest" description="Disordered" evidence="1">
    <location>
        <begin position="540"/>
        <end position="559"/>
    </location>
</feature>
<feature type="compositionally biased region" description="Acidic residues" evidence="1">
    <location>
        <begin position="229"/>
        <end position="240"/>
    </location>
</feature>
<comment type="caution">
    <text evidence="2">The sequence shown here is derived from an EMBL/GenBank/DDBJ whole genome shotgun (WGS) entry which is preliminary data.</text>
</comment>
<feature type="compositionally biased region" description="Acidic residues" evidence="1">
    <location>
        <begin position="277"/>
        <end position="310"/>
    </location>
</feature>
<feature type="compositionally biased region" description="Low complexity" evidence="1">
    <location>
        <begin position="89"/>
        <end position="100"/>
    </location>
</feature>
<feature type="region of interest" description="Disordered" evidence="1">
    <location>
        <begin position="366"/>
        <end position="386"/>
    </location>
</feature>
<sequence>MADLSFVNTREFSRLISKPSTLTVFDMSMLEDLVELYPFSYPLHISYAFALRKFKPEKFDDYLSKAAIHTPDRAVLYKVINNIDEFESRSTSGVSSSLPSLIPDESISEDTTDTTSQPVDAEEKGTVPDEAVEPVSETEPKEHDTEELNPVVEEFAGIETPEATYREEETGEDANLEPSAIESESVTDLVLEEKKEDETEAVEIPEQASEEETTDQDEASESEIHTDAETLESTETEAEEDTTRESEPDEVILEESGLTEPVYAEEILVQSLQEPESAPEIETIETAESEFYFDLETDAEVESKEEEDQMSDPNLTAESSETGAVGTEEGDERSGSFSPALQYFDNTIETVIPHFEHPEFEGIQKEDPQQTEANFSPANQAGGETAEPAAAQNEIIGNIASTDYFVFDKSVIDPLQKDDDVEQETYSETGSAAVPLGKETITRYDDDKLPFSFLWWLDKTRKEHADIYQPYAPSKSIITPQAVKKRGAGQLDQQIMENIFHIQPEINVFENQPGQPVHFGIKRREDQIIEKFITEDPQIRPPKAERLDTENKARKSSEDNLDLVSETLARIYTDQMLYHKAIDIYQKLSFKFPEKSAYFATQIREVEKKFN</sequence>
<protein>
    <submittedName>
        <fullName evidence="2">Uncharacterized protein</fullName>
    </submittedName>
</protein>
<feature type="compositionally biased region" description="Polar residues" evidence="1">
    <location>
        <begin position="370"/>
        <end position="379"/>
    </location>
</feature>
<keyword evidence="3" id="KW-1185">Reference proteome</keyword>
<evidence type="ECO:0000256" key="1">
    <source>
        <dbReference type="SAM" id="MobiDB-lite"/>
    </source>
</evidence>
<name>A0ABW4ZHW7_9SPHI</name>
<gene>
    <name evidence="2" type="ORF">ACFSJU_02740</name>
</gene>
<feature type="compositionally biased region" description="Basic and acidic residues" evidence="1">
    <location>
        <begin position="540"/>
        <end position="558"/>
    </location>
</feature>
<feature type="compositionally biased region" description="Polar residues" evidence="1">
    <location>
        <begin position="311"/>
        <end position="322"/>
    </location>
</feature>
<evidence type="ECO:0000313" key="2">
    <source>
        <dbReference type="EMBL" id="MFD2161290.1"/>
    </source>
</evidence>
<accession>A0ABW4ZHW7</accession>
<organism evidence="2 3">
    <name type="scientific">Paradesertivirga mongoliensis</name>
    <dbReference type="NCBI Taxonomy" id="2100740"/>
    <lineage>
        <taxon>Bacteria</taxon>
        <taxon>Pseudomonadati</taxon>
        <taxon>Bacteroidota</taxon>
        <taxon>Sphingobacteriia</taxon>
        <taxon>Sphingobacteriales</taxon>
        <taxon>Sphingobacteriaceae</taxon>
        <taxon>Paradesertivirga</taxon>
    </lineage>
</organism>
<proteinExistence type="predicted"/>
<feature type="region of interest" description="Disordered" evidence="1">
    <location>
        <begin position="89"/>
        <end position="337"/>
    </location>
</feature>
<dbReference type="EMBL" id="JBHUHZ010000001">
    <property type="protein sequence ID" value="MFD2161290.1"/>
    <property type="molecule type" value="Genomic_DNA"/>
</dbReference>
<evidence type="ECO:0000313" key="3">
    <source>
        <dbReference type="Proteomes" id="UP001597387"/>
    </source>
</evidence>
<reference evidence="3" key="1">
    <citation type="journal article" date="2019" name="Int. J. Syst. Evol. Microbiol.">
        <title>The Global Catalogue of Microorganisms (GCM) 10K type strain sequencing project: providing services to taxonomists for standard genome sequencing and annotation.</title>
        <authorList>
            <consortium name="The Broad Institute Genomics Platform"/>
            <consortium name="The Broad Institute Genome Sequencing Center for Infectious Disease"/>
            <person name="Wu L."/>
            <person name="Ma J."/>
        </authorList>
    </citation>
    <scope>NUCLEOTIDE SEQUENCE [LARGE SCALE GENOMIC DNA]</scope>
    <source>
        <strain evidence="3">KCTC 42217</strain>
    </source>
</reference>